<dbReference type="Proteomes" id="UP000248423">
    <property type="component" value="Unassembled WGS sequence"/>
</dbReference>
<dbReference type="VEuPathDB" id="FungiDB:BO78DRAFT_143941"/>
<dbReference type="EMBL" id="KZ826356">
    <property type="protein sequence ID" value="PYI05670.1"/>
    <property type="molecule type" value="Genomic_DNA"/>
</dbReference>
<dbReference type="OrthoDB" id="4481261at2759"/>
<reference evidence="2 3" key="1">
    <citation type="submission" date="2018-02" db="EMBL/GenBank/DDBJ databases">
        <title>The genomes of Aspergillus section Nigri reveals drivers in fungal speciation.</title>
        <authorList>
            <consortium name="DOE Joint Genome Institute"/>
            <person name="Vesth T.C."/>
            <person name="Nybo J."/>
            <person name="Theobald S."/>
            <person name="Brandl J."/>
            <person name="Frisvad J.C."/>
            <person name="Nielsen K.F."/>
            <person name="Lyhne E.K."/>
            <person name="Kogle M.E."/>
            <person name="Kuo A."/>
            <person name="Riley R."/>
            <person name="Clum A."/>
            <person name="Nolan M."/>
            <person name="Lipzen A."/>
            <person name="Salamov A."/>
            <person name="Henrissat B."/>
            <person name="Wiebenga A."/>
            <person name="De vries R.P."/>
            <person name="Grigoriev I.V."/>
            <person name="Mortensen U.H."/>
            <person name="Andersen M.R."/>
            <person name="Baker S.E."/>
        </authorList>
    </citation>
    <scope>NUCLEOTIDE SEQUENCE [LARGE SCALE GENOMIC DNA]</scope>
    <source>
        <strain evidence="2 3">CBS 121057</strain>
    </source>
</reference>
<keyword evidence="3" id="KW-1185">Reference proteome</keyword>
<feature type="chain" id="PRO_5016250219" description="Beta/gamma crystallin 'Greek key' domain-containing protein" evidence="1">
    <location>
        <begin position="20"/>
        <end position="100"/>
    </location>
</feature>
<keyword evidence="1" id="KW-0732">Signal</keyword>
<dbReference type="AlphaFoldDB" id="A0A319E8D4"/>
<protein>
    <recommendedName>
        <fullName evidence="4">Beta/gamma crystallin 'Greek key' domain-containing protein</fullName>
    </recommendedName>
</protein>
<name>A0A319E8D4_ASPSB</name>
<proteinExistence type="predicted"/>
<evidence type="ECO:0000256" key="1">
    <source>
        <dbReference type="SAM" id="SignalP"/>
    </source>
</evidence>
<gene>
    <name evidence="2" type="ORF">BO78DRAFT_143941</name>
</gene>
<sequence>MKSVLALATTFLFSASALAGADLSRVSIYTDQGTHTTTSNVGECVKHSAPGIPALIIEVHTEGRCSFYREDQCLGEPELTMGEGARTLTREIKVITYKCA</sequence>
<organism evidence="2 3">
    <name type="scientific">Aspergillus sclerotiicarbonarius (strain CBS 121057 / IBT 28362)</name>
    <dbReference type="NCBI Taxonomy" id="1448318"/>
    <lineage>
        <taxon>Eukaryota</taxon>
        <taxon>Fungi</taxon>
        <taxon>Dikarya</taxon>
        <taxon>Ascomycota</taxon>
        <taxon>Pezizomycotina</taxon>
        <taxon>Eurotiomycetes</taxon>
        <taxon>Eurotiomycetidae</taxon>
        <taxon>Eurotiales</taxon>
        <taxon>Aspergillaceae</taxon>
        <taxon>Aspergillus</taxon>
        <taxon>Aspergillus subgen. Circumdati</taxon>
    </lineage>
</organism>
<evidence type="ECO:0000313" key="3">
    <source>
        <dbReference type="Proteomes" id="UP000248423"/>
    </source>
</evidence>
<feature type="signal peptide" evidence="1">
    <location>
        <begin position="1"/>
        <end position="19"/>
    </location>
</feature>
<evidence type="ECO:0000313" key="2">
    <source>
        <dbReference type="EMBL" id="PYI05670.1"/>
    </source>
</evidence>
<evidence type="ECO:0008006" key="4">
    <source>
        <dbReference type="Google" id="ProtNLM"/>
    </source>
</evidence>
<accession>A0A319E8D4</accession>